<dbReference type="AlphaFoldDB" id="A0A6P7XYE3"/>
<feature type="region of interest" description="Disordered" evidence="1">
    <location>
        <begin position="66"/>
        <end position="159"/>
    </location>
</feature>
<protein>
    <submittedName>
        <fullName evidence="3">Uncharacterized protein LOC115470933</fullName>
    </submittedName>
</protein>
<dbReference type="OrthoDB" id="9909727at2759"/>
<dbReference type="RefSeq" id="XP_030060427.1">
    <property type="nucleotide sequence ID" value="XM_030204567.1"/>
</dbReference>
<evidence type="ECO:0000313" key="3">
    <source>
        <dbReference type="RefSeq" id="XP_030060427.1"/>
    </source>
</evidence>
<gene>
    <name evidence="3" type="primary">LOC115470933</name>
</gene>
<name>A0A6P7XYE3_9AMPH</name>
<dbReference type="GeneID" id="115470933"/>
<evidence type="ECO:0000313" key="2">
    <source>
        <dbReference type="Proteomes" id="UP000515156"/>
    </source>
</evidence>
<sequence length="501" mass="52958">MSGMRAGCVENFLGGANPAGQVQTALRLMSNAVRRMSTPVAECSSPLPFRRASEVLGWAGADVTRGRTRSIPPLLGPSGRGESSFPPSLLGPGGRGEAGFSPSLLGPGGRGRGESAFPPSLLGPGGRGEAAPAYPPSLLGPGGRGETAYPPSLLGPGARGAQVPAAAAAASWNSAWQGDGWGWSEARAGMGGVFPEASAGVQQPQQQPLLPRPSGRGLIHLGDQFPASQQELQHLYSLIQREAEKRGSPWVAGLSRAVEEISAAAEEETSWPTVSPQQGEQQERPAAAAAADPLAVAVPAPVPALVSTEAGVPLQVRCVWIAGHTAIACASRRACNSSYGQHLGLIANGVQVLWMDKGVRSDELLPALLRQAEVQPCPDALVIHLGSNDFEQISGIRLIKCIKKDLVFLNTTYPNTKIIWSDILPNRRRRHEKCLDRSRKKVNKQISDFVRSLGGMQVRHEFFSAECASLYKQDGVQLSDIGNDLFNMMMQGAIKSAFGIV</sequence>
<proteinExistence type="predicted"/>
<dbReference type="KEGG" id="muo:115470933"/>
<dbReference type="InParanoid" id="A0A6P7XYE3"/>
<dbReference type="Gene3D" id="3.40.50.1110">
    <property type="entry name" value="SGNH hydrolase"/>
    <property type="match status" value="1"/>
</dbReference>
<reference evidence="3" key="1">
    <citation type="submission" date="2025-08" db="UniProtKB">
        <authorList>
            <consortium name="RefSeq"/>
        </authorList>
    </citation>
    <scope>IDENTIFICATION</scope>
</reference>
<dbReference type="SUPFAM" id="SSF52266">
    <property type="entry name" value="SGNH hydrolase"/>
    <property type="match status" value="1"/>
</dbReference>
<keyword evidence="2" id="KW-1185">Reference proteome</keyword>
<dbReference type="Proteomes" id="UP000515156">
    <property type="component" value="Chromosome 5"/>
</dbReference>
<accession>A0A6P7XYE3</accession>
<organism evidence="2 3">
    <name type="scientific">Microcaecilia unicolor</name>
    <dbReference type="NCBI Taxonomy" id="1415580"/>
    <lineage>
        <taxon>Eukaryota</taxon>
        <taxon>Metazoa</taxon>
        <taxon>Chordata</taxon>
        <taxon>Craniata</taxon>
        <taxon>Vertebrata</taxon>
        <taxon>Euteleostomi</taxon>
        <taxon>Amphibia</taxon>
        <taxon>Gymnophiona</taxon>
        <taxon>Siphonopidae</taxon>
        <taxon>Microcaecilia</taxon>
    </lineage>
</organism>
<evidence type="ECO:0000256" key="1">
    <source>
        <dbReference type="SAM" id="MobiDB-lite"/>
    </source>
</evidence>
<feature type="compositionally biased region" description="Polar residues" evidence="1">
    <location>
        <begin position="270"/>
        <end position="280"/>
    </location>
</feature>
<feature type="region of interest" description="Disordered" evidence="1">
    <location>
        <begin position="265"/>
        <end position="290"/>
    </location>
</feature>
<dbReference type="InterPro" id="IPR036514">
    <property type="entry name" value="SGNH_hydro_sf"/>
</dbReference>